<sequence>MDFLPTQTLPSAPRQGSSINPHSRHFHSFKHPLFIKHPSAITHIHFNPTKPHRYAVTSSTRVLIYAPKTGKVVKTISRFRDTARSGEFRKDGKLLVAGDDEGQIQVFDINSRAVLRTMKEHNQPVRVTHFSPHSPQIVSGSDDTTVKLWDLSTQTCLNTMSSHTDYVRSVKFHPSNPSLLLSGSYDSTIRLHDVRLPEDTSNVITMRHGGSPVEDIGIFDSGGVGISVGGPILRLWDLTMSNKCLRALSNHQKTITCLSFDGEKKRVLTGSLDTMVKMYDIEDWKVVHTMRYPAPILSLAVSPDDTHIAAGLTDGTLSVRRRDQKASEIKDDADGQKNLSIVGGSYEYFADMESIFGQGHVKAKKKDLGPAKGHVHEFRVETRRKKKLKEFDRFLKSFKYQAALDSSLKKTVRLTSTFALIQELIYRDALRVALAGRDDVTLEPLLSFLVRHAIDPRFGEMASEVAGVVIDLYTPILGQSPILDEMLSKLQGRIERELSFQRELMKLKGGLDMTLSQAAMSRLVDAA</sequence>
<dbReference type="VEuPathDB" id="FungiDB:I303_07756"/>
<evidence type="ECO:0000313" key="11">
    <source>
        <dbReference type="Proteomes" id="UP000078595"/>
    </source>
</evidence>
<feature type="repeat" description="WD" evidence="6">
    <location>
        <begin position="118"/>
        <end position="159"/>
    </location>
</feature>
<dbReference type="CDD" id="cd00200">
    <property type="entry name" value="WD40"/>
    <property type="match status" value="1"/>
</dbReference>
<gene>
    <name evidence="9" type="ORF">I303_07756</name>
    <name evidence="10" type="ORF">I303_107751</name>
</gene>
<dbReference type="KEGG" id="kdj:28971455"/>
<evidence type="ECO:0000256" key="5">
    <source>
        <dbReference type="ARBA" id="ARBA00023242"/>
    </source>
</evidence>
<dbReference type="EMBL" id="KI894036">
    <property type="protein sequence ID" value="OBR81846.1"/>
    <property type="molecule type" value="Genomic_DNA"/>
</dbReference>
<dbReference type="STRING" id="1296121.A0A1A5ZVK7"/>
<feature type="region of interest" description="Disordered" evidence="7">
    <location>
        <begin position="1"/>
        <end position="23"/>
    </location>
</feature>
<evidence type="ECO:0000313" key="9">
    <source>
        <dbReference type="EMBL" id="OBR81846.1"/>
    </source>
</evidence>
<keyword evidence="4" id="KW-0677">Repeat</keyword>
<organism evidence="9">
    <name type="scientific">Kwoniella dejecticola CBS 10117</name>
    <dbReference type="NCBI Taxonomy" id="1296121"/>
    <lineage>
        <taxon>Eukaryota</taxon>
        <taxon>Fungi</taxon>
        <taxon>Dikarya</taxon>
        <taxon>Basidiomycota</taxon>
        <taxon>Agaricomycotina</taxon>
        <taxon>Tremellomycetes</taxon>
        <taxon>Tremellales</taxon>
        <taxon>Cryptococcaceae</taxon>
        <taxon>Kwoniella</taxon>
    </lineage>
</organism>
<dbReference type="RefSeq" id="XP_018259688.1">
    <property type="nucleotide sequence ID" value="XM_018411020.1"/>
</dbReference>
<evidence type="ECO:0000259" key="8">
    <source>
        <dbReference type="Pfam" id="PF09384"/>
    </source>
</evidence>
<keyword evidence="5" id="KW-0539">Nucleus</keyword>
<dbReference type="Proteomes" id="UP000078595">
    <property type="component" value="Chromosome 10"/>
</dbReference>
<dbReference type="Gene3D" id="2.130.10.10">
    <property type="entry name" value="YVTN repeat-like/Quinoprotein amine dehydrogenase"/>
    <property type="match status" value="2"/>
</dbReference>
<dbReference type="PROSITE" id="PS50294">
    <property type="entry name" value="WD_REPEATS_REGION"/>
    <property type="match status" value="3"/>
</dbReference>
<dbReference type="PROSITE" id="PS00678">
    <property type="entry name" value="WD_REPEATS_1"/>
    <property type="match status" value="1"/>
</dbReference>
<dbReference type="SUPFAM" id="SSF50978">
    <property type="entry name" value="WD40 repeat-like"/>
    <property type="match status" value="1"/>
</dbReference>
<dbReference type="GO" id="GO:0006364">
    <property type="term" value="P:rRNA processing"/>
    <property type="evidence" value="ECO:0007669"/>
    <property type="project" value="UniProtKB-KW"/>
</dbReference>
<protein>
    <submittedName>
        <fullName evidence="9">U3 small nucleolar RNA-associated protein 15</fullName>
    </submittedName>
</protein>
<reference evidence="9" key="1">
    <citation type="submission" date="2013-07" db="EMBL/GenBank/DDBJ databases">
        <title>The Genome Sequence of Cryptococcus dejecticola CBS10117.</title>
        <authorList>
            <consortium name="The Broad Institute Genome Sequencing Platform"/>
            <person name="Cuomo C."/>
            <person name="Litvintseva A."/>
            <person name="Chen Y."/>
            <person name="Heitman J."/>
            <person name="Sun S."/>
            <person name="Springer D."/>
            <person name="Dromer F."/>
            <person name="Young S.K."/>
            <person name="Zeng Q."/>
            <person name="Gargeya S."/>
            <person name="Fitzgerald M."/>
            <person name="Abouelleil A."/>
            <person name="Alvarado L."/>
            <person name="Berlin A.M."/>
            <person name="Chapman S.B."/>
            <person name="Dewar J."/>
            <person name="Goldberg J."/>
            <person name="Griggs A."/>
            <person name="Gujja S."/>
            <person name="Hansen M."/>
            <person name="Howarth C."/>
            <person name="Imamovic A."/>
            <person name="Larimer J."/>
            <person name="McCowan C."/>
            <person name="Murphy C."/>
            <person name="Pearson M."/>
            <person name="Priest M."/>
            <person name="Roberts A."/>
            <person name="Saif S."/>
            <person name="Shea T."/>
            <person name="Sykes S."/>
            <person name="Wortman J."/>
            <person name="Nusbaum C."/>
            <person name="Birren B."/>
        </authorList>
    </citation>
    <scope>NUCLEOTIDE SEQUENCE [LARGE SCALE GENOMIC DNA]</scope>
    <source>
        <strain evidence="9">CBS 10117</strain>
    </source>
</reference>
<reference evidence="10" key="2">
    <citation type="submission" date="2013-07" db="EMBL/GenBank/DDBJ databases">
        <authorList>
            <consortium name="The Broad Institute Genome Sequencing Platform"/>
            <person name="Cuomo C."/>
            <person name="Litvintseva A."/>
            <person name="Chen Y."/>
            <person name="Heitman J."/>
            <person name="Sun S."/>
            <person name="Springer D."/>
            <person name="Dromer F."/>
            <person name="Young S.K."/>
            <person name="Zeng Q."/>
            <person name="Gargeya S."/>
            <person name="Fitzgerald M."/>
            <person name="Abouelleil A."/>
            <person name="Alvarado L."/>
            <person name="Berlin A.M."/>
            <person name="Chapman S.B."/>
            <person name="Dewar J."/>
            <person name="Goldberg J."/>
            <person name="Griggs A."/>
            <person name="Gujja S."/>
            <person name="Hansen M."/>
            <person name="Howarth C."/>
            <person name="Imamovic A."/>
            <person name="Larimer J."/>
            <person name="McCowan C."/>
            <person name="Murphy C."/>
            <person name="Pearson M."/>
            <person name="Priest M."/>
            <person name="Roberts A."/>
            <person name="Saif S."/>
            <person name="Shea T."/>
            <person name="Sykes S."/>
            <person name="Wortman J."/>
            <person name="Nusbaum C."/>
            <person name="Birren B."/>
        </authorList>
    </citation>
    <scope>NUCLEOTIDE SEQUENCE</scope>
    <source>
        <strain evidence="10">CBS 10117</strain>
    </source>
</reference>
<dbReference type="PROSITE" id="PS50082">
    <property type="entry name" value="WD_REPEATS_2"/>
    <property type="match status" value="3"/>
</dbReference>
<dbReference type="PRINTS" id="PR00320">
    <property type="entry name" value="GPROTEINBRPT"/>
</dbReference>
<feature type="repeat" description="WD" evidence="6">
    <location>
        <begin position="160"/>
        <end position="202"/>
    </location>
</feature>
<feature type="repeat" description="WD" evidence="6">
    <location>
        <begin position="248"/>
        <end position="289"/>
    </location>
</feature>
<dbReference type="InterPro" id="IPR018983">
    <property type="entry name" value="U3_snoRNA-assocProt_15_C"/>
</dbReference>
<evidence type="ECO:0000256" key="3">
    <source>
        <dbReference type="ARBA" id="ARBA00022574"/>
    </source>
</evidence>
<dbReference type="InterPro" id="IPR036322">
    <property type="entry name" value="WD40_repeat_dom_sf"/>
</dbReference>
<dbReference type="Pfam" id="PF09384">
    <property type="entry name" value="UTP15_C"/>
    <property type="match status" value="1"/>
</dbReference>
<dbReference type="FunFam" id="2.130.10.10:FF:000926">
    <property type="entry name" value="U3 small nucleolar RNA-associated protein 15"/>
    <property type="match status" value="1"/>
</dbReference>
<dbReference type="AlphaFoldDB" id="A0A1A5ZVK7"/>
<feature type="compositionally biased region" description="Polar residues" evidence="7">
    <location>
        <begin position="1"/>
        <end position="21"/>
    </location>
</feature>
<dbReference type="InterPro" id="IPR020472">
    <property type="entry name" value="WD40_PAC1"/>
</dbReference>
<evidence type="ECO:0000256" key="6">
    <source>
        <dbReference type="PROSITE-ProRule" id="PRU00221"/>
    </source>
</evidence>
<dbReference type="PANTHER" id="PTHR19924">
    <property type="entry name" value="UTP15 U3 SMALL NUCLEOLAR RNA-ASSOCIATED PROTEIN 15 FAMILY MEMBER"/>
    <property type="match status" value="1"/>
</dbReference>
<evidence type="ECO:0000256" key="4">
    <source>
        <dbReference type="ARBA" id="ARBA00022737"/>
    </source>
</evidence>
<dbReference type="EMBL" id="CP144539">
    <property type="protein sequence ID" value="WWC65137.1"/>
    <property type="molecule type" value="Genomic_DNA"/>
</dbReference>
<evidence type="ECO:0000313" key="10">
    <source>
        <dbReference type="EMBL" id="WWC65137.1"/>
    </source>
</evidence>
<keyword evidence="2" id="KW-0698">rRNA processing</keyword>
<evidence type="ECO:0000256" key="1">
    <source>
        <dbReference type="ARBA" id="ARBA00004604"/>
    </source>
</evidence>
<keyword evidence="3 6" id="KW-0853">WD repeat</keyword>
<comment type="subcellular location">
    <subcellularLocation>
        <location evidence="1">Nucleus</location>
        <location evidence="1">Nucleolus</location>
    </subcellularLocation>
</comment>
<name>A0A1A5ZVK7_9TREE</name>
<evidence type="ECO:0000256" key="7">
    <source>
        <dbReference type="SAM" id="MobiDB-lite"/>
    </source>
</evidence>
<evidence type="ECO:0000256" key="2">
    <source>
        <dbReference type="ARBA" id="ARBA00022552"/>
    </source>
</evidence>
<dbReference type="SMART" id="SM00320">
    <property type="entry name" value="WD40"/>
    <property type="match status" value="7"/>
</dbReference>
<dbReference type="GO" id="GO:0005730">
    <property type="term" value="C:nucleolus"/>
    <property type="evidence" value="ECO:0007669"/>
    <property type="project" value="UniProtKB-SubCell"/>
</dbReference>
<reference evidence="10" key="3">
    <citation type="submission" date="2024-02" db="EMBL/GenBank/DDBJ databases">
        <title>Comparative genomics of Cryptococcus and Kwoniella reveals pathogenesis evolution and contrasting modes of karyotype evolution via chromosome fusion or intercentromeric recombination.</title>
        <authorList>
            <person name="Coelho M.A."/>
            <person name="David-Palma M."/>
            <person name="Shea T."/>
            <person name="Bowers K."/>
            <person name="McGinley-Smith S."/>
            <person name="Mohammad A.W."/>
            <person name="Gnirke A."/>
            <person name="Yurkov A.M."/>
            <person name="Nowrousian M."/>
            <person name="Sun S."/>
            <person name="Cuomo C.A."/>
            <person name="Heitman J."/>
        </authorList>
    </citation>
    <scope>NUCLEOTIDE SEQUENCE</scope>
    <source>
        <strain evidence="10">CBS 10117</strain>
    </source>
</reference>
<dbReference type="InterPro" id="IPR015943">
    <property type="entry name" value="WD40/YVTN_repeat-like_dom_sf"/>
</dbReference>
<dbReference type="PANTHER" id="PTHR19924:SF26">
    <property type="entry name" value="U3 SMALL NUCLEOLAR RNA-ASSOCIATED PROTEIN 15 HOMOLOG"/>
    <property type="match status" value="1"/>
</dbReference>
<keyword evidence="11" id="KW-1185">Reference proteome</keyword>
<dbReference type="InterPro" id="IPR001680">
    <property type="entry name" value="WD40_rpt"/>
</dbReference>
<accession>A0A1A5ZVK7</accession>
<proteinExistence type="predicted"/>
<feature type="domain" description="U3 small nucleolar RNA-associated protein 15 C-terminal" evidence="8">
    <location>
        <begin position="372"/>
        <end position="513"/>
    </location>
</feature>
<dbReference type="GO" id="GO:0045943">
    <property type="term" value="P:positive regulation of transcription by RNA polymerase I"/>
    <property type="evidence" value="ECO:0007669"/>
    <property type="project" value="TreeGrafter"/>
</dbReference>
<dbReference type="GeneID" id="28971455"/>
<dbReference type="Pfam" id="PF00400">
    <property type="entry name" value="WD40"/>
    <property type="match status" value="4"/>
</dbReference>
<dbReference type="OrthoDB" id="431715at2759"/>
<dbReference type="InterPro" id="IPR019775">
    <property type="entry name" value="WD40_repeat_CS"/>
</dbReference>